<keyword evidence="3" id="KW-1185">Reference proteome</keyword>
<dbReference type="OrthoDB" id="2827525at2"/>
<feature type="transmembrane region" description="Helical" evidence="1">
    <location>
        <begin position="211"/>
        <end position="229"/>
    </location>
</feature>
<reference evidence="3" key="1">
    <citation type="submission" date="2016-11" db="EMBL/GenBank/DDBJ databases">
        <authorList>
            <person name="Varghese N."/>
            <person name="Submissions S."/>
        </authorList>
    </citation>
    <scope>NUCLEOTIDE SEQUENCE [LARGE SCALE GENOMIC DNA]</scope>
    <source>
        <strain evidence="3">DSM 17539</strain>
    </source>
</reference>
<evidence type="ECO:0000256" key="1">
    <source>
        <dbReference type="SAM" id="Phobius"/>
    </source>
</evidence>
<keyword evidence="1" id="KW-0472">Membrane</keyword>
<protein>
    <recommendedName>
        <fullName evidence="4">Cytochrome C and Quinol oxidase polypeptide I</fullName>
    </recommendedName>
</protein>
<feature type="transmembrane region" description="Helical" evidence="1">
    <location>
        <begin position="78"/>
        <end position="95"/>
    </location>
</feature>
<feature type="transmembrane region" description="Helical" evidence="1">
    <location>
        <begin position="101"/>
        <end position="121"/>
    </location>
</feature>
<organism evidence="2 3">
    <name type="scientific">Arenibacter palladensis</name>
    <dbReference type="NCBI Taxonomy" id="237373"/>
    <lineage>
        <taxon>Bacteria</taxon>
        <taxon>Pseudomonadati</taxon>
        <taxon>Bacteroidota</taxon>
        <taxon>Flavobacteriia</taxon>
        <taxon>Flavobacteriales</taxon>
        <taxon>Flavobacteriaceae</taxon>
        <taxon>Arenibacter</taxon>
    </lineage>
</organism>
<feature type="transmembrane region" description="Helical" evidence="1">
    <location>
        <begin position="272"/>
        <end position="293"/>
    </location>
</feature>
<dbReference type="RefSeq" id="WP_072863606.1">
    <property type="nucleotide sequence ID" value="NZ_FQUX01000006.1"/>
</dbReference>
<feature type="transmembrane region" description="Helical" evidence="1">
    <location>
        <begin position="235"/>
        <end position="260"/>
    </location>
</feature>
<feature type="transmembrane region" description="Helical" evidence="1">
    <location>
        <begin position="141"/>
        <end position="160"/>
    </location>
</feature>
<feature type="transmembrane region" description="Helical" evidence="1">
    <location>
        <begin position="47"/>
        <end position="66"/>
    </location>
</feature>
<dbReference type="AlphaFoldDB" id="A0A1M5DRM4"/>
<keyword evidence="1" id="KW-0812">Transmembrane</keyword>
<feature type="transmembrane region" description="Helical" evidence="1">
    <location>
        <begin position="12"/>
        <end position="35"/>
    </location>
</feature>
<feature type="transmembrane region" description="Helical" evidence="1">
    <location>
        <begin position="374"/>
        <end position="394"/>
    </location>
</feature>
<feature type="transmembrane region" description="Helical" evidence="1">
    <location>
        <begin position="180"/>
        <end position="199"/>
    </location>
</feature>
<name>A0A1M5DRM4_9FLAO</name>
<feature type="transmembrane region" description="Helical" evidence="1">
    <location>
        <begin position="343"/>
        <end position="368"/>
    </location>
</feature>
<keyword evidence="1" id="KW-1133">Transmembrane helix</keyword>
<sequence>MIATKSHIKVSLGYFLLAALLGVVLRTFVVAPLPINYRFIVHTHSHIALLGWVYIALTTLLYHLFMVKQGLERKYRRIFWFTQICLLGMLLTFPFQGYALFSIVFSTLFLLASYWFSAFFIKYAPKSLKDTKAYICLKYALWFMIGSSIGPWSLGAIMTVLGPESIWYRLAIYFYLHFQYNGWMILALIGLFFYFLEYLKIKISTKTFRNFFLTTILGIILSFFLSTLWTGPPMIYYILGGLGAVLQLIGFGILINICFINRTIMKSALSQLQLNVLKLVAFLLLIKMILQWFTAWPYFANLAATVLDFTIGYLHWTFLGVISIGLFFFLEFFGLIKLSKMAIAFYLGGFLLTEALIFYRGMAAWLGWPLFEDYSQFLAGGSLLIPLALILVLWPNKVNLIKTEA</sequence>
<proteinExistence type="predicted"/>
<evidence type="ECO:0000313" key="3">
    <source>
        <dbReference type="Proteomes" id="UP000184406"/>
    </source>
</evidence>
<gene>
    <name evidence="2" type="ORF">SAMN03080594_106215</name>
</gene>
<accession>A0A1M5DRM4</accession>
<dbReference type="Proteomes" id="UP000184406">
    <property type="component" value="Unassembled WGS sequence"/>
</dbReference>
<dbReference type="EMBL" id="FQUX01000006">
    <property type="protein sequence ID" value="SHF69647.1"/>
    <property type="molecule type" value="Genomic_DNA"/>
</dbReference>
<feature type="transmembrane region" description="Helical" evidence="1">
    <location>
        <begin position="313"/>
        <end position="336"/>
    </location>
</feature>
<evidence type="ECO:0000313" key="2">
    <source>
        <dbReference type="EMBL" id="SHF69647.1"/>
    </source>
</evidence>
<evidence type="ECO:0008006" key="4">
    <source>
        <dbReference type="Google" id="ProtNLM"/>
    </source>
</evidence>